<reference evidence="1 2" key="1">
    <citation type="submission" date="2021-01" db="EMBL/GenBank/DDBJ databases">
        <title>C459-1 draft genome sequence.</title>
        <authorList>
            <person name="Zhang X.-F."/>
        </authorList>
    </citation>
    <scope>NUCLEOTIDE SEQUENCE [LARGE SCALE GENOMIC DNA]</scope>
    <source>
        <strain evidence="2">C459-1</strain>
    </source>
</reference>
<evidence type="ECO:0000313" key="1">
    <source>
        <dbReference type="EMBL" id="MBL1409673.1"/>
    </source>
</evidence>
<sequence length="211" mass="24178">MKHLYLLLIVLVISACSKEKGYGSFNLKDGQEVELLVSHRYGAVGDIPLLLPQNESPQLPLSGFDDREAGYTYRVKAKVVAYKGPQMMDGGPMSHLKFIKVISKEKYEGNEPFELSLVRSIVPGPNFIWLYNDGDSYQYLLVNEAQIKLTYKDEQVGEKLAEIWEYNQENFRYDNNPTVLESKWKSIRATVTHDLENFGKAYFVSHIELSE</sequence>
<accession>A0ABS1R4Q7</accession>
<evidence type="ECO:0000313" key="2">
    <source>
        <dbReference type="Proteomes" id="UP000625283"/>
    </source>
</evidence>
<gene>
    <name evidence="1" type="ORF">JKG61_13005</name>
</gene>
<dbReference type="RefSeq" id="WP_202103416.1">
    <property type="nucleotide sequence ID" value="NZ_JAERTY010000007.1"/>
</dbReference>
<name>A0ABS1R4Q7_9SPHI</name>
<proteinExistence type="predicted"/>
<evidence type="ECO:0008006" key="3">
    <source>
        <dbReference type="Google" id="ProtNLM"/>
    </source>
</evidence>
<dbReference type="EMBL" id="JAERTY010000007">
    <property type="protein sequence ID" value="MBL1409673.1"/>
    <property type="molecule type" value="Genomic_DNA"/>
</dbReference>
<dbReference type="PROSITE" id="PS51257">
    <property type="entry name" value="PROKAR_LIPOPROTEIN"/>
    <property type="match status" value="1"/>
</dbReference>
<protein>
    <recommendedName>
        <fullName evidence="3">DUF4377 domain-containing protein</fullName>
    </recommendedName>
</protein>
<keyword evidence="2" id="KW-1185">Reference proteome</keyword>
<comment type="caution">
    <text evidence="1">The sequence shown here is derived from an EMBL/GenBank/DDBJ whole genome shotgun (WGS) entry which is preliminary data.</text>
</comment>
<dbReference type="Proteomes" id="UP000625283">
    <property type="component" value="Unassembled WGS sequence"/>
</dbReference>
<organism evidence="1 2">
    <name type="scientific">Sphingobacterium faecale</name>
    <dbReference type="NCBI Taxonomy" id="2803775"/>
    <lineage>
        <taxon>Bacteria</taxon>
        <taxon>Pseudomonadati</taxon>
        <taxon>Bacteroidota</taxon>
        <taxon>Sphingobacteriia</taxon>
        <taxon>Sphingobacteriales</taxon>
        <taxon>Sphingobacteriaceae</taxon>
        <taxon>Sphingobacterium</taxon>
    </lineage>
</organism>